<protein>
    <recommendedName>
        <fullName evidence="6">Ribosomal protein</fullName>
    </recommendedName>
</protein>
<evidence type="ECO:0000256" key="2">
    <source>
        <dbReference type="ARBA" id="ARBA00022491"/>
    </source>
</evidence>
<dbReference type="Gene3D" id="3.40.50.790">
    <property type="match status" value="1"/>
</dbReference>
<gene>
    <name evidence="8" type="primary">rplA</name>
    <name evidence="8" type="ORF">UT28_C0001G0044</name>
</gene>
<dbReference type="KEGG" id="bbgw:UT28_C0001G0044"/>
<evidence type="ECO:0000313" key="9">
    <source>
        <dbReference type="Proteomes" id="UP000035648"/>
    </source>
</evidence>
<evidence type="ECO:0000256" key="7">
    <source>
        <dbReference type="SAM" id="MobiDB-lite"/>
    </source>
</evidence>
<dbReference type="PANTHER" id="PTHR36427">
    <property type="entry name" value="54S RIBOSOMAL PROTEIN L1, MITOCHONDRIAL"/>
    <property type="match status" value="1"/>
</dbReference>
<dbReference type="InterPro" id="IPR028364">
    <property type="entry name" value="Ribosomal_uL1/biogenesis"/>
</dbReference>
<dbReference type="GO" id="GO:0015934">
    <property type="term" value="C:large ribosomal subunit"/>
    <property type="evidence" value="ECO:0007669"/>
    <property type="project" value="InterPro"/>
</dbReference>
<feature type="compositionally biased region" description="Basic and acidic residues" evidence="7">
    <location>
        <begin position="16"/>
        <end position="31"/>
    </location>
</feature>
<keyword evidence="2" id="KW-0678">Repressor</keyword>
<dbReference type="GO" id="GO:0006412">
    <property type="term" value="P:translation"/>
    <property type="evidence" value="ECO:0007669"/>
    <property type="project" value="InterPro"/>
</dbReference>
<dbReference type="GO" id="GO:0003735">
    <property type="term" value="F:structural constituent of ribosome"/>
    <property type="evidence" value="ECO:0007669"/>
    <property type="project" value="InterPro"/>
</dbReference>
<dbReference type="AlphaFoldDB" id="A0A0G4B366"/>
<keyword evidence="3" id="KW-0810">Translation regulation</keyword>
<evidence type="ECO:0000256" key="5">
    <source>
        <dbReference type="ARBA" id="ARBA00023274"/>
    </source>
</evidence>
<sequence length="295" mass="32096">MGKNSLDDLISQSEEAIDKGEDLSDIDADHHGKAKVTPKANKEKIAEKIRQAKFQKEAGAAAGTEEKEGGEEKAETQAEKESGKKTKAKKVKRGKAKVRSKKYQEVKALIEVKEKYSIDEALELVKKTTMTKFDGNVETHVRLLSKTGKPEAARGLLQYPFGTGKKINVVILDEKLIDEIVASKKIEADIYLVTPALMPKAAKLAKILGPKGKMPNPKAGTITLDPEKTKADLEGGQVEYKTDSTGNIHQVIGKVSGKIEELTANFKELIAALPNDKINSIHICATMGPSVKVKK</sequence>
<feature type="compositionally biased region" description="Basic and acidic residues" evidence="7">
    <location>
        <begin position="64"/>
        <end position="84"/>
    </location>
</feature>
<keyword evidence="5 6" id="KW-0687">Ribonucleoprotein</keyword>
<evidence type="ECO:0000256" key="1">
    <source>
        <dbReference type="ARBA" id="ARBA00010531"/>
    </source>
</evidence>
<dbReference type="CDD" id="cd00403">
    <property type="entry name" value="Ribosomal_L1"/>
    <property type="match status" value="1"/>
</dbReference>
<dbReference type="Proteomes" id="UP000035648">
    <property type="component" value="Chromosome"/>
</dbReference>
<evidence type="ECO:0000256" key="3">
    <source>
        <dbReference type="ARBA" id="ARBA00022845"/>
    </source>
</evidence>
<feature type="region of interest" description="Disordered" evidence="7">
    <location>
        <begin position="1"/>
        <end position="93"/>
    </location>
</feature>
<evidence type="ECO:0000313" key="8">
    <source>
        <dbReference type="EMBL" id="AKM81863.1"/>
    </source>
</evidence>
<feature type="compositionally biased region" description="Basic and acidic residues" evidence="7">
    <location>
        <begin position="40"/>
        <end position="56"/>
    </location>
</feature>
<dbReference type="InterPro" id="IPR023673">
    <property type="entry name" value="Ribosomal_uL1_CS"/>
</dbReference>
<evidence type="ECO:0000256" key="6">
    <source>
        <dbReference type="RuleBase" id="RU000659"/>
    </source>
</evidence>
<dbReference type="GO" id="GO:0003723">
    <property type="term" value="F:RNA binding"/>
    <property type="evidence" value="ECO:0007669"/>
    <property type="project" value="InterPro"/>
</dbReference>
<dbReference type="EMBL" id="CP011213">
    <property type="protein sequence ID" value="AKM81863.1"/>
    <property type="molecule type" value="Genomic_DNA"/>
</dbReference>
<accession>A0A0G4B366</accession>
<name>A0A0G4B366_9BACT</name>
<dbReference type="SUPFAM" id="SSF56808">
    <property type="entry name" value="Ribosomal protein L1"/>
    <property type="match status" value="1"/>
</dbReference>
<dbReference type="GO" id="GO:0006417">
    <property type="term" value="P:regulation of translation"/>
    <property type="evidence" value="ECO:0007669"/>
    <property type="project" value="UniProtKB-KW"/>
</dbReference>
<dbReference type="Gene3D" id="3.30.190.20">
    <property type="match status" value="1"/>
</dbReference>
<dbReference type="STRING" id="1618337.UT28_C0001G0044"/>
<evidence type="ECO:0000256" key="4">
    <source>
        <dbReference type="ARBA" id="ARBA00022980"/>
    </source>
</evidence>
<dbReference type="PROSITE" id="PS01199">
    <property type="entry name" value="RIBOSOMAL_L1"/>
    <property type="match status" value="1"/>
</dbReference>
<proteinExistence type="inferred from homology"/>
<dbReference type="InterPro" id="IPR023674">
    <property type="entry name" value="Ribosomal_uL1-like"/>
</dbReference>
<comment type="similarity">
    <text evidence="1 6">Belongs to the universal ribosomal protein uL1 family.</text>
</comment>
<reference evidence="8 9" key="1">
    <citation type="journal article" date="2015" name="Nature">
        <title>rRNA introns, odd ribosomes, and small enigmatic genomes across a large radiation of phyla.</title>
        <authorList>
            <person name="Brown C.T."/>
            <person name="Hug L.A."/>
            <person name="Thomas B.C."/>
            <person name="Sharon I."/>
            <person name="Castelle C.J."/>
            <person name="Singh A."/>
            <person name="Wilkins M.J."/>
            <person name="Williams K.H."/>
            <person name="Banfield J.F."/>
        </authorList>
    </citation>
    <scope>NUCLEOTIDE SEQUENCE [LARGE SCALE GENOMIC DNA]</scope>
</reference>
<dbReference type="Pfam" id="PF00687">
    <property type="entry name" value="Ribosomal_L1"/>
    <property type="match status" value="1"/>
</dbReference>
<dbReference type="PANTHER" id="PTHR36427:SF3">
    <property type="entry name" value="LARGE RIBOSOMAL SUBUNIT PROTEIN UL1M"/>
    <property type="match status" value="1"/>
</dbReference>
<dbReference type="InterPro" id="IPR016095">
    <property type="entry name" value="Ribosomal_uL1_3-a/b-sand"/>
</dbReference>
<organism evidence="8 9">
    <name type="scientific">Berkelbacteria bacterium GW2011_GWE1_39_12</name>
    <dbReference type="NCBI Taxonomy" id="1618337"/>
    <lineage>
        <taxon>Bacteria</taxon>
        <taxon>Candidatus Berkelbacteria</taxon>
    </lineage>
</organism>
<keyword evidence="4 6" id="KW-0689">Ribosomal protein</keyword>